<dbReference type="GO" id="GO:0070973">
    <property type="term" value="P:protein localization to endoplasmic reticulum exit site"/>
    <property type="evidence" value="ECO:0007669"/>
    <property type="project" value="TreeGrafter"/>
</dbReference>
<dbReference type="GO" id="GO:0007030">
    <property type="term" value="P:Golgi organization"/>
    <property type="evidence" value="ECO:0007669"/>
    <property type="project" value="TreeGrafter"/>
</dbReference>
<organism evidence="10 11">
    <name type="scientific">Actinidia chinensis var. chinensis</name>
    <name type="common">Chinese soft-hair kiwi</name>
    <dbReference type="NCBI Taxonomy" id="1590841"/>
    <lineage>
        <taxon>Eukaryota</taxon>
        <taxon>Viridiplantae</taxon>
        <taxon>Streptophyta</taxon>
        <taxon>Embryophyta</taxon>
        <taxon>Tracheophyta</taxon>
        <taxon>Spermatophyta</taxon>
        <taxon>Magnoliopsida</taxon>
        <taxon>eudicotyledons</taxon>
        <taxon>Gunneridae</taxon>
        <taxon>Pentapetalae</taxon>
        <taxon>asterids</taxon>
        <taxon>Ericales</taxon>
        <taxon>Actinidiaceae</taxon>
        <taxon>Actinidia</taxon>
    </lineage>
</organism>
<evidence type="ECO:0000313" key="11">
    <source>
        <dbReference type="Proteomes" id="UP000241394"/>
    </source>
</evidence>
<gene>
    <name evidence="10" type="ORF">CEY00_Acc00464</name>
</gene>
<evidence type="ECO:0000256" key="5">
    <source>
        <dbReference type="ARBA" id="ARBA00022892"/>
    </source>
</evidence>
<dbReference type="InParanoid" id="A0A2R6S101"/>
<evidence type="ECO:0000256" key="1">
    <source>
        <dbReference type="ARBA" id="ARBA00004240"/>
    </source>
</evidence>
<dbReference type="Proteomes" id="UP000241394">
    <property type="component" value="Chromosome LG1"/>
</dbReference>
<keyword evidence="3 6" id="KW-0813">Transport</keyword>
<dbReference type="GO" id="GO:0016192">
    <property type="term" value="P:vesicle-mediated transport"/>
    <property type="evidence" value="ECO:0007669"/>
    <property type="project" value="UniProtKB-KW"/>
</dbReference>
<dbReference type="GO" id="GO:0012507">
    <property type="term" value="C:ER to Golgi transport vesicle membrane"/>
    <property type="evidence" value="ECO:0007669"/>
    <property type="project" value="TreeGrafter"/>
</dbReference>
<evidence type="ECO:0000259" key="8">
    <source>
        <dbReference type="Pfam" id="PF12931"/>
    </source>
</evidence>
<dbReference type="FunCoup" id="A0A2R6S101">
    <property type="interactions" value="2887"/>
</dbReference>
<dbReference type="Pfam" id="PF12932">
    <property type="entry name" value="Sec16"/>
    <property type="match status" value="1"/>
</dbReference>
<keyword evidence="6" id="KW-0472">Membrane</keyword>
<keyword evidence="5 6" id="KW-0931">ER-Golgi transport</keyword>
<dbReference type="PANTHER" id="PTHR13402">
    <property type="entry name" value="RGPR-RELATED"/>
    <property type="match status" value="1"/>
</dbReference>
<dbReference type="CDD" id="cd09233">
    <property type="entry name" value="ACE1-Sec16-like"/>
    <property type="match status" value="1"/>
</dbReference>
<dbReference type="GO" id="GO:0000139">
    <property type="term" value="C:Golgi membrane"/>
    <property type="evidence" value="ECO:0007669"/>
    <property type="project" value="UniProtKB-SubCell"/>
</dbReference>
<evidence type="ECO:0000256" key="2">
    <source>
        <dbReference type="ARBA" id="ARBA00005927"/>
    </source>
</evidence>
<feature type="domain" description="Sec16 Sec23-binding" evidence="8">
    <location>
        <begin position="708"/>
        <end position="967"/>
    </location>
</feature>
<dbReference type="EMBL" id="NKQK01000001">
    <property type="protein sequence ID" value="PSS35961.1"/>
    <property type="molecule type" value="Genomic_DNA"/>
</dbReference>
<name>A0A2R6S101_ACTCC</name>
<keyword evidence="11" id="KW-1185">Reference proteome</keyword>
<dbReference type="InterPro" id="IPR024340">
    <property type="entry name" value="Sec16_CCD"/>
</dbReference>
<feature type="domain" description="Sec16 central conserved" evidence="9">
    <location>
        <begin position="527"/>
        <end position="649"/>
    </location>
</feature>
<evidence type="ECO:0000313" key="10">
    <source>
        <dbReference type="EMBL" id="PSS35961.1"/>
    </source>
</evidence>
<dbReference type="Pfam" id="PF12931">
    <property type="entry name" value="TPR_Sec16"/>
    <property type="match status" value="1"/>
</dbReference>
<dbReference type="InterPro" id="IPR024298">
    <property type="entry name" value="Sec16_Sec23-bd"/>
</dbReference>
<proteinExistence type="inferred from homology"/>
<reference evidence="10 11" key="1">
    <citation type="submission" date="2017-07" db="EMBL/GenBank/DDBJ databases">
        <title>An improved, manually edited Actinidia chinensis var. chinensis (kiwifruit) genome highlights the challenges associated with draft genomes and gene prediction in plants.</title>
        <authorList>
            <person name="Pilkington S."/>
            <person name="Crowhurst R."/>
            <person name="Hilario E."/>
            <person name="Nardozza S."/>
            <person name="Fraser L."/>
            <person name="Peng Y."/>
            <person name="Gunaseelan K."/>
            <person name="Simpson R."/>
            <person name="Tahir J."/>
            <person name="Deroles S."/>
            <person name="Templeton K."/>
            <person name="Luo Z."/>
            <person name="Davy M."/>
            <person name="Cheng C."/>
            <person name="Mcneilage M."/>
            <person name="Scaglione D."/>
            <person name="Liu Y."/>
            <person name="Zhang Q."/>
            <person name="Datson P."/>
            <person name="De Silva N."/>
            <person name="Gardiner S."/>
            <person name="Bassett H."/>
            <person name="Chagne D."/>
            <person name="Mccallum J."/>
            <person name="Dzierzon H."/>
            <person name="Deng C."/>
            <person name="Wang Y.-Y."/>
            <person name="Barron N."/>
            <person name="Manako K."/>
            <person name="Bowen J."/>
            <person name="Foster T."/>
            <person name="Erridge Z."/>
            <person name="Tiffin H."/>
            <person name="Waite C."/>
            <person name="Davies K."/>
            <person name="Grierson E."/>
            <person name="Laing W."/>
            <person name="Kirk R."/>
            <person name="Chen X."/>
            <person name="Wood M."/>
            <person name="Montefiori M."/>
            <person name="Brummell D."/>
            <person name="Schwinn K."/>
            <person name="Catanach A."/>
            <person name="Fullerton C."/>
            <person name="Li D."/>
            <person name="Meiyalaghan S."/>
            <person name="Nieuwenhuizen N."/>
            <person name="Read N."/>
            <person name="Prakash R."/>
            <person name="Hunter D."/>
            <person name="Zhang H."/>
            <person name="Mckenzie M."/>
            <person name="Knabel M."/>
            <person name="Harris A."/>
            <person name="Allan A."/>
            <person name="Chen A."/>
            <person name="Janssen B."/>
            <person name="Plunkett B."/>
            <person name="Dwamena C."/>
            <person name="Voogd C."/>
            <person name="Leif D."/>
            <person name="Lafferty D."/>
            <person name="Souleyre E."/>
            <person name="Varkonyi-Gasic E."/>
            <person name="Gambi F."/>
            <person name="Hanley J."/>
            <person name="Yao J.-L."/>
            <person name="Cheung J."/>
            <person name="David K."/>
            <person name="Warren B."/>
            <person name="Marsh K."/>
            <person name="Snowden K."/>
            <person name="Lin-Wang K."/>
            <person name="Brian L."/>
            <person name="Martinez-Sanchez M."/>
            <person name="Wang M."/>
            <person name="Ileperuma N."/>
            <person name="Macnee N."/>
            <person name="Campin R."/>
            <person name="Mcatee P."/>
            <person name="Drummond R."/>
            <person name="Espley R."/>
            <person name="Ireland H."/>
            <person name="Wu R."/>
            <person name="Atkinson R."/>
            <person name="Karunairetnam S."/>
            <person name="Bulley S."/>
            <person name="Chunkath S."/>
            <person name="Hanley Z."/>
            <person name="Storey R."/>
            <person name="Thrimawithana A."/>
            <person name="Thomson S."/>
            <person name="David C."/>
            <person name="Testolin R."/>
        </authorList>
    </citation>
    <scope>NUCLEOTIDE SEQUENCE [LARGE SCALE GENOMIC DNA]</scope>
    <source>
        <strain evidence="11">cv. Red5</strain>
        <tissue evidence="10">Young leaf</tissue>
    </source>
</reference>
<evidence type="ECO:0000259" key="9">
    <source>
        <dbReference type="Pfam" id="PF12932"/>
    </source>
</evidence>
<feature type="compositionally biased region" description="Basic and acidic residues" evidence="7">
    <location>
        <begin position="72"/>
        <end position="84"/>
    </location>
</feature>
<dbReference type="OMA" id="ESKMAMP"/>
<dbReference type="Gene3D" id="1.25.40.1030">
    <property type="match status" value="1"/>
</dbReference>
<dbReference type="Gramene" id="PSS35961">
    <property type="protein sequence ID" value="PSS35961"/>
    <property type="gene ID" value="CEY00_Acc00464"/>
</dbReference>
<evidence type="ECO:0000256" key="6">
    <source>
        <dbReference type="RuleBase" id="RU364101"/>
    </source>
</evidence>
<dbReference type="PANTHER" id="PTHR13402:SF6">
    <property type="entry name" value="SECRETORY 16, ISOFORM I"/>
    <property type="match status" value="1"/>
</dbReference>
<feature type="compositionally biased region" description="Low complexity" evidence="7">
    <location>
        <begin position="1087"/>
        <end position="1096"/>
    </location>
</feature>
<dbReference type="OrthoDB" id="8918678at2759"/>
<reference evidence="11" key="2">
    <citation type="journal article" date="2018" name="BMC Genomics">
        <title>A manually annotated Actinidia chinensis var. chinensis (kiwifruit) genome highlights the challenges associated with draft genomes and gene prediction in plants.</title>
        <authorList>
            <person name="Pilkington S.M."/>
            <person name="Crowhurst R."/>
            <person name="Hilario E."/>
            <person name="Nardozza S."/>
            <person name="Fraser L."/>
            <person name="Peng Y."/>
            <person name="Gunaseelan K."/>
            <person name="Simpson R."/>
            <person name="Tahir J."/>
            <person name="Deroles S.C."/>
            <person name="Templeton K."/>
            <person name="Luo Z."/>
            <person name="Davy M."/>
            <person name="Cheng C."/>
            <person name="McNeilage M."/>
            <person name="Scaglione D."/>
            <person name="Liu Y."/>
            <person name="Zhang Q."/>
            <person name="Datson P."/>
            <person name="De Silva N."/>
            <person name="Gardiner S.E."/>
            <person name="Bassett H."/>
            <person name="Chagne D."/>
            <person name="McCallum J."/>
            <person name="Dzierzon H."/>
            <person name="Deng C."/>
            <person name="Wang Y.Y."/>
            <person name="Barron L."/>
            <person name="Manako K."/>
            <person name="Bowen J."/>
            <person name="Foster T.M."/>
            <person name="Erridge Z.A."/>
            <person name="Tiffin H."/>
            <person name="Waite C.N."/>
            <person name="Davies K.M."/>
            <person name="Grierson E.P."/>
            <person name="Laing W.A."/>
            <person name="Kirk R."/>
            <person name="Chen X."/>
            <person name="Wood M."/>
            <person name="Montefiori M."/>
            <person name="Brummell D.A."/>
            <person name="Schwinn K.E."/>
            <person name="Catanach A."/>
            <person name="Fullerton C."/>
            <person name="Li D."/>
            <person name="Meiyalaghan S."/>
            <person name="Nieuwenhuizen N."/>
            <person name="Read N."/>
            <person name="Prakash R."/>
            <person name="Hunter D."/>
            <person name="Zhang H."/>
            <person name="McKenzie M."/>
            <person name="Knabel M."/>
            <person name="Harris A."/>
            <person name="Allan A.C."/>
            <person name="Gleave A."/>
            <person name="Chen A."/>
            <person name="Janssen B.J."/>
            <person name="Plunkett B."/>
            <person name="Ampomah-Dwamena C."/>
            <person name="Voogd C."/>
            <person name="Leif D."/>
            <person name="Lafferty D."/>
            <person name="Souleyre E.J.F."/>
            <person name="Varkonyi-Gasic E."/>
            <person name="Gambi F."/>
            <person name="Hanley J."/>
            <person name="Yao J.L."/>
            <person name="Cheung J."/>
            <person name="David K.M."/>
            <person name="Warren B."/>
            <person name="Marsh K."/>
            <person name="Snowden K.C."/>
            <person name="Lin-Wang K."/>
            <person name="Brian L."/>
            <person name="Martinez-Sanchez M."/>
            <person name="Wang M."/>
            <person name="Ileperuma N."/>
            <person name="Macnee N."/>
            <person name="Campin R."/>
            <person name="McAtee P."/>
            <person name="Drummond R.S.M."/>
            <person name="Espley R.V."/>
            <person name="Ireland H.S."/>
            <person name="Wu R."/>
            <person name="Atkinson R.G."/>
            <person name="Karunairetnam S."/>
            <person name="Bulley S."/>
            <person name="Chunkath S."/>
            <person name="Hanley Z."/>
            <person name="Storey R."/>
            <person name="Thrimawithana A.H."/>
            <person name="Thomson S."/>
            <person name="David C."/>
            <person name="Testolin R."/>
            <person name="Huang H."/>
            <person name="Hellens R.P."/>
            <person name="Schaffer R.J."/>
        </authorList>
    </citation>
    <scope>NUCLEOTIDE SEQUENCE [LARGE SCALE GENOMIC DNA]</scope>
    <source>
        <strain evidence="11">cv. Red5</strain>
    </source>
</reference>
<comment type="similarity">
    <text evidence="2 6">Belongs to the SEC16 family.</text>
</comment>
<feature type="region of interest" description="Disordered" evidence="7">
    <location>
        <begin position="993"/>
        <end position="1096"/>
    </location>
</feature>
<sequence>MASPQLEVEDQTDVDFFDKLVDEDDNDVFESSPSFMENKGSDEVKEFSNLGIGEDDSVKVDSGGNVDSGVNNERESDGQRDNLAAERNVSVTPDDVVQSNHVALEAKDELDSEKDNDGVKSGVNVKEVGWSSFNSGSHLHSGSGTGSYSDFFNELGGSSGDLYRKDVGDYGVASSNKVSVPEDMSAGLSSFTSLQREGGQYHGSQMEQPIHGHNFDSNQYWESLYPGWRYDPSTRQWHQLEAYNATVSTQGNSDNRIWSAGESVVTQQRSDAYCYQQTAYSVSGSVSDCTKAYVTNWNPGPEQNVEYPAHMVFDRQYPGWYYDAIAQEWQLLEPYTEAMNQPISVNHNQQSQYRVGSTDKILPEGNHSTCDNFHQMGKAESQGTSIQAKVSANDYNQPSRNAWHTASLPHTGVINISDIQESHDPYISTYHANNSTDQPNQKTWFKPSVTVTLPKQTSQNFGSANSISEPQTFVPAVNFSQHSNQMHFSPAYFESQRSPDVSQPLQSGTQFPYMSSEGRSSAGRPLHALVTFGFGGKLIVMKDNSSFTKSAHGGQDSAGGVISILNLMDAVMKKTDAAGIGSGACDYFYTLCQQSFPGPLVGGSVGSREVNKWIDETISKFESVDMVYRKAELLRFLFSLLKIACQCHGKLRSPFGTDQALKESDCPEPAVAKLFSSAKRNVSEYGDSSCCFQNLPSARDIQATALEIQKLLISGRKEEALHCAKEGQLWGPAIVLAAQLGDQFYGDTVKQMACHQLATGSALRTLCLLIAGQPADVFSTSTSTSSLPGAVNISQPSSEVGAICMLDKWEENLAIIMANRTKDDELVVIHLGDCLWKEMGEVLAAHICYLVAEANFEPYSDSARICLIGADHWKFPRTYATPEAIQRTELYEYSKVLGNSQFVLQPFQPYKVIYAHMLTEVGKVTDSLKYCQAILKCSKTNGSPEVEAWKQLVLSLEKRIKVHQQGGYSINFAPAKLVGKLLNLFDSTTQRVVGGLPPPVPSTSHGSAQRNEHDYQKVGPRVSNSQSTMAMSSLMPSASKEPISEWKGGSNRSMPNRSISEPDFGKSPRKVDSSKEGSSPDMQEKASGGSSRFGRFGSHIFQKTMGLVLRSRPDRQAKLGEKNKFYYDEKLKRWVEEGAETPSEEATLLPPPTSAAFQNKMPDYTPKDGPEIDYVHYNGEQEHKSPYSLEQNSGIPPIPPSSNHFAARGHMGVCARYVDTFNKGGATQANLLQSPPLPVAKPVVSSNAKFFIPTPMDSGGETVQTTGENLQESVVNNECPSAYVQNNSFPSPPTTTSSTLTMQRAPSMDNIANRRTGVMGDGKSSLAPHSRRRASWSGTLYDTHDFSKMTELEPLQEVPGMPPSSFMPGDSSSIRFSMNVGRLGEDLHEVEL</sequence>
<evidence type="ECO:0000256" key="3">
    <source>
        <dbReference type="ARBA" id="ARBA00022448"/>
    </source>
</evidence>
<protein>
    <recommendedName>
        <fullName evidence="6">Protein transport protein sec16</fullName>
    </recommendedName>
</protein>
<dbReference type="STRING" id="1590841.A0A2R6S101"/>
<evidence type="ECO:0000256" key="7">
    <source>
        <dbReference type="SAM" id="MobiDB-lite"/>
    </source>
</evidence>
<keyword evidence="6" id="KW-0333">Golgi apparatus</keyword>
<evidence type="ECO:0000256" key="4">
    <source>
        <dbReference type="ARBA" id="ARBA00022824"/>
    </source>
</evidence>
<comment type="subcellular location">
    <subcellularLocation>
        <location evidence="1">Endoplasmic reticulum</location>
    </subcellularLocation>
    <subcellularLocation>
        <location evidence="6">Golgi apparatus membrane</location>
    </subcellularLocation>
</comment>
<dbReference type="GO" id="GO:0070971">
    <property type="term" value="C:endoplasmic reticulum exit site"/>
    <property type="evidence" value="ECO:0007669"/>
    <property type="project" value="UniProtKB-ARBA"/>
</dbReference>
<feature type="region of interest" description="Disordered" evidence="7">
    <location>
        <begin position="50"/>
        <end position="95"/>
    </location>
</feature>
<feature type="compositionally biased region" description="Polar residues" evidence="7">
    <location>
        <begin position="1050"/>
        <end position="1059"/>
    </location>
</feature>
<comment type="caution">
    <text evidence="10">The sequence shown here is derived from an EMBL/GenBank/DDBJ whole genome shotgun (WGS) entry which is preliminary data.</text>
</comment>
<accession>A0A2R6S101</accession>
<feature type="compositionally biased region" description="Basic and acidic residues" evidence="7">
    <location>
        <begin position="1063"/>
        <end position="1075"/>
    </location>
</feature>
<feature type="compositionally biased region" description="Polar residues" evidence="7">
    <location>
        <begin position="1022"/>
        <end position="1036"/>
    </location>
</feature>
<dbReference type="GO" id="GO:0015031">
    <property type="term" value="P:protein transport"/>
    <property type="evidence" value="ECO:0007669"/>
    <property type="project" value="UniProtKB-KW"/>
</dbReference>
<keyword evidence="4 6" id="KW-0256">Endoplasmic reticulum</keyword>
<keyword evidence="6" id="KW-0653">Protein transport</keyword>